<evidence type="ECO:0000256" key="4">
    <source>
        <dbReference type="ARBA" id="ARBA00022598"/>
    </source>
</evidence>
<evidence type="ECO:0000256" key="5">
    <source>
        <dbReference type="ARBA" id="ARBA00022705"/>
    </source>
</evidence>
<dbReference type="Gene3D" id="6.20.10.30">
    <property type="match status" value="1"/>
</dbReference>
<dbReference type="Pfam" id="PF14520">
    <property type="entry name" value="HHH_5"/>
    <property type="match status" value="1"/>
</dbReference>
<evidence type="ECO:0000256" key="9">
    <source>
        <dbReference type="ARBA" id="ARBA00022842"/>
    </source>
</evidence>
<sequence>MSPTIQLHAESQRVEELRKLLQQAGYAYYVLDSPIMEDTIYDRLYRELQELEKKYPNLVTSDSPTQRVGERPATHFSSVRHNIPLYSLENAFNVEELQTWNQRWIRHLPTPHSLTKVEYVAELKIDGAALALTYQNGVLVRGATRGDGITGEDITPNVRTIRSIPLRLNFDGIEPIEKVEVRGEVFLPLEVFKQINQKRQKAGEQLFANPRNAVAGTLRQLDPRVVAQRQLDFFAYTLHIPGLDDRSIANTQWESLELLQKLGFRVDVNHKLCSSVDEVAQYYQYWNTERLNSPYMTDGVVVKLNAFKFQEQLGFTQKFPRWAIALKYAAEEAPTRVENIMVNVGRTGALTPLAEMRPVQLAGTTVSRATLHNSDRLRELDIRIGDTVIVRKAGEIIPEVVRVIKELRPNETKPFIMPTNCPVCGQPVVRELGEVVTRCVNASCPAILKGEIEHWVSRDALDIKGIGEKLVHQLVDKGLVHSVADLYSLTEEQLCGLERMGKRSAEKLVQVIRESKNQPWSRVLYGLGIRHVGNVNAQLLSEKFTTVDKLATAKQSDIEGVYGIGVEIAQSVYQWFHISANQNLITRLQSIGLQFDQTQLIYNAAATKPDLVNKIFVITGTLPTLKRDEAKSLIQKAGAKVTDSLSKKTDFVVVGDKAGSKLEKARALGIKQLDEAELLEMLRCEGTNALET</sequence>
<feature type="binding site" evidence="15">
    <location>
        <position position="184"/>
    </location>
    <ligand>
        <name>NAD(+)</name>
        <dbReference type="ChEBI" id="CHEBI:57540"/>
    </ligand>
</feature>
<dbReference type="NCBIfam" id="TIGR00575">
    <property type="entry name" value="dnlj"/>
    <property type="match status" value="1"/>
</dbReference>
<evidence type="ECO:0000256" key="11">
    <source>
        <dbReference type="ARBA" id="ARBA00023204"/>
    </source>
</evidence>
<evidence type="ECO:0000259" key="17">
    <source>
        <dbReference type="PROSITE" id="PS50172"/>
    </source>
</evidence>
<dbReference type="Proteomes" id="UP000192997">
    <property type="component" value="Unassembled WGS sequence"/>
</dbReference>
<comment type="cofactor">
    <cofactor evidence="15">
        <name>Mg(2+)</name>
        <dbReference type="ChEBI" id="CHEBI:18420"/>
    </cofactor>
    <cofactor evidence="15">
        <name>Mn(2+)</name>
        <dbReference type="ChEBI" id="CHEBI:29035"/>
    </cofactor>
</comment>
<dbReference type="InterPro" id="IPR033136">
    <property type="entry name" value="DNA_ligase_CS"/>
</dbReference>
<comment type="caution">
    <text evidence="18">The sequence shown here is derived from an EMBL/GenBank/DDBJ whole genome shotgun (WGS) entry which is preliminary data.</text>
</comment>
<dbReference type="Pfam" id="PF22745">
    <property type="entry name" value="Nlig-Ia"/>
    <property type="match status" value="1"/>
</dbReference>
<dbReference type="SMART" id="SM00292">
    <property type="entry name" value="BRCT"/>
    <property type="match status" value="1"/>
</dbReference>
<keyword evidence="5 15" id="KW-0235">DNA replication</keyword>
<dbReference type="CDD" id="cd00114">
    <property type="entry name" value="LIGANc"/>
    <property type="match status" value="1"/>
</dbReference>
<feature type="binding site" evidence="15">
    <location>
        <position position="122"/>
    </location>
    <ligand>
        <name>NAD(+)</name>
        <dbReference type="ChEBI" id="CHEBI:57540"/>
    </ligand>
</feature>
<dbReference type="Gene3D" id="2.40.50.140">
    <property type="entry name" value="Nucleic acid-binding proteins"/>
    <property type="match status" value="1"/>
</dbReference>
<dbReference type="GO" id="GO:0046872">
    <property type="term" value="F:metal ion binding"/>
    <property type="evidence" value="ECO:0007669"/>
    <property type="project" value="UniProtKB-KW"/>
</dbReference>
<keyword evidence="11 15" id="KW-0234">DNA repair</keyword>
<keyword evidence="6 15" id="KW-0479">Metal-binding</keyword>
<feature type="active site" description="N6-AMP-lysine intermediate" evidence="15">
    <location>
        <position position="124"/>
    </location>
</feature>
<feature type="binding site" evidence="15">
    <location>
        <position position="439"/>
    </location>
    <ligand>
        <name>Zn(2+)</name>
        <dbReference type="ChEBI" id="CHEBI:29105"/>
    </ligand>
</feature>
<evidence type="ECO:0000313" key="18">
    <source>
        <dbReference type="EMBL" id="OSO91899.1"/>
    </source>
</evidence>
<dbReference type="GO" id="GO:0003677">
    <property type="term" value="F:DNA binding"/>
    <property type="evidence" value="ECO:0007669"/>
    <property type="project" value="InterPro"/>
</dbReference>
<dbReference type="EMBL" id="NBYN01000040">
    <property type="protein sequence ID" value="OSO91899.1"/>
    <property type="molecule type" value="Genomic_DNA"/>
</dbReference>
<dbReference type="InterPro" id="IPR012340">
    <property type="entry name" value="NA-bd_OB-fold"/>
</dbReference>
<feature type="binding site" evidence="15">
    <location>
        <position position="424"/>
    </location>
    <ligand>
        <name>Zn(2+)</name>
        <dbReference type="ChEBI" id="CHEBI:29105"/>
    </ligand>
</feature>
<feature type="domain" description="BRCT" evidence="17">
    <location>
        <begin position="606"/>
        <end position="683"/>
    </location>
</feature>
<dbReference type="InterPro" id="IPR041663">
    <property type="entry name" value="DisA/LigA_HHH"/>
</dbReference>
<dbReference type="PROSITE" id="PS01056">
    <property type="entry name" value="DNA_LIGASE_N2"/>
    <property type="match status" value="1"/>
</dbReference>
<keyword evidence="4 15" id="KW-0436">Ligase</keyword>
<dbReference type="AlphaFoldDB" id="A0A1X4G7V0"/>
<dbReference type="InterPro" id="IPR001679">
    <property type="entry name" value="DNA_ligase"/>
</dbReference>
<dbReference type="SUPFAM" id="SSF47781">
    <property type="entry name" value="RuvA domain 2-like"/>
    <property type="match status" value="1"/>
</dbReference>
<evidence type="ECO:0000256" key="8">
    <source>
        <dbReference type="ARBA" id="ARBA00022833"/>
    </source>
</evidence>
<evidence type="ECO:0000256" key="10">
    <source>
        <dbReference type="ARBA" id="ARBA00023027"/>
    </source>
</evidence>
<dbReference type="Gene3D" id="3.30.470.30">
    <property type="entry name" value="DNA ligase/mRNA capping enzyme"/>
    <property type="match status" value="1"/>
</dbReference>
<feature type="binding site" evidence="15">
    <location>
        <position position="444"/>
    </location>
    <ligand>
        <name>Zn(2+)</name>
        <dbReference type="ChEBI" id="CHEBI:29105"/>
    </ligand>
</feature>
<dbReference type="Pfam" id="PF01653">
    <property type="entry name" value="DNA_ligase_aden"/>
    <property type="match status" value="1"/>
</dbReference>
<dbReference type="InterPro" id="IPR004150">
    <property type="entry name" value="NAD_DNA_ligase_OB"/>
</dbReference>
<comment type="similarity">
    <text evidence="14 15">Belongs to the NAD-dependent DNA ligase family. LigA subfamily.</text>
</comment>
<keyword evidence="9 15" id="KW-0460">Magnesium</keyword>
<evidence type="ECO:0000256" key="1">
    <source>
        <dbReference type="ARBA" id="ARBA00004067"/>
    </source>
</evidence>
<feature type="binding site" evidence="15">
    <location>
        <position position="421"/>
    </location>
    <ligand>
        <name>Zn(2+)</name>
        <dbReference type="ChEBI" id="CHEBI:29105"/>
    </ligand>
</feature>
<evidence type="ECO:0000256" key="13">
    <source>
        <dbReference type="ARBA" id="ARBA00034005"/>
    </source>
</evidence>
<dbReference type="RefSeq" id="WP_085727895.1">
    <property type="nucleotide sequence ID" value="NZ_NBYN01000040.1"/>
</dbReference>
<dbReference type="SUPFAM" id="SSF56091">
    <property type="entry name" value="DNA ligase/mRNA capping enzyme, catalytic domain"/>
    <property type="match status" value="1"/>
</dbReference>
<dbReference type="PANTHER" id="PTHR23389">
    <property type="entry name" value="CHROMOSOME TRANSMISSION FIDELITY FACTOR 18"/>
    <property type="match status" value="1"/>
</dbReference>
<name>A0A1X4G7V0_9CYAN</name>
<dbReference type="InterPro" id="IPR003583">
    <property type="entry name" value="Hlx-hairpin-Hlx_DNA-bd_motif"/>
</dbReference>
<dbReference type="InterPro" id="IPR036420">
    <property type="entry name" value="BRCT_dom_sf"/>
</dbReference>
<dbReference type="FunFam" id="2.40.50.140:FF:000012">
    <property type="entry name" value="DNA ligase"/>
    <property type="match status" value="1"/>
</dbReference>
<comment type="function">
    <text evidence="1 15">DNA ligase that catalyzes the formation of phosphodiester linkages between 5'-phosphoryl and 3'-hydroxyl groups in double-stranded DNA using NAD as a coenzyme and as the energy source for the reaction. It is essential for DNA replication and repair of damaged DNA.</text>
</comment>
<keyword evidence="8 15" id="KW-0862">Zinc</keyword>
<reference evidence="19" key="1">
    <citation type="submission" date="2017-04" db="EMBL/GenBank/DDBJ databases">
        <authorList>
            <person name="Abreu V.A."/>
            <person name="Popin R.V."/>
            <person name="Rigonato J."/>
            <person name="Andreote A.P."/>
            <person name="Schaker P.C."/>
            <person name="Hoff-Risseti C."/>
            <person name="Alvarenga D.O."/>
            <person name="Varani A.M."/>
            <person name="Fiore M.F."/>
        </authorList>
    </citation>
    <scope>NUCLEOTIDE SEQUENCE [LARGE SCALE GENOMIC DNA]</scope>
    <source>
        <strain evidence="19">CENA303</strain>
    </source>
</reference>
<evidence type="ECO:0000256" key="3">
    <source>
        <dbReference type="ARBA" id="ARBA00013308"/>
    </source>
</evidence>
<feature type="binding site" evidence="15">
    <location>
        <position position="145"/>
    </location>
    <ligand>
        <name>NAD(+)</name>
        <dbReference type="ChEBI" id="CHEBI:57540"/>
    </ligand>
</feature>
<dbReference type="SMART" id="SM00532">
    <property type="entry name" value="LIGANc"/>
    <property type="match status" value="1"/>
</dbReference>
<dbReference type="GO" id="GO:0006260">
    <property type="term" value="P:DNA replication"/>
    <property type="evidence" value="ECO:0007669"/>
    <property type="project" value="UniProtKB-KW"/>
</dbReference>
<dbReference type="PANTHER" id="PTHR23389:SF9">
    <property type="entry name" value="DNA LIGASE"/>
    <property type="match status" value="1"/>
</dbReference>
<dbReference type="GO" id="GO:0005829">
    <property type="term" value="C:cytosol"/>
    <property type="evidence" value="ECO:0007669"/>
    <property type="project" value="TreeGrafter"/>
</dbReference>
<dbReference type="InterPro" id="IPR018239">
    <property type="entry name" value="DNA_ligase_AS"/>
</dbReference>
<dbReference type="PROSITE" id="PS50172">
    <property type="entry name" value="BRCT"/>
    <property type="match status" value="1"/>
</dbReference>
<gene>
    <name evidence="15 18" type="primary">ligA</name>
    <name evidence="18" type="ORF">B7O87_07410</name>
</gene>
<dbReference type="PIRSF" id="PIRSF001604">
    <property type="entry name" value="LigA"/>
    <property type="match status" value="1"/>
</dbReference>
<comment type="catalytic activity">
    <reaction evidence="13 15 16">
        <text>NAD(+) + (deoxyribonucleotide)n-3'-hydroxyl + 5'-phospho-(deoxyribonucleotide)m = (deoxyribonucleotide)n+m + AMP + beta-nicotinamide D-nucleotide.</text>
        <dbReference type="EC" id="6.5.1.2"/>
    </reaction>
</comment>
<evidence type="ECO:0000313" key="19">
    <source>
        <dbReference type="Proteomes" id="UP000192997"/>
    </source>
</evidence>
<dbReference type="FunFam" id="3.30.470.30:FF:000001">
    <property type="entry name" value="DNA ligase"/>
    <property type="match status" value="1"/>
</dbReference>
<dbReference type="InterPro" id="IPR010994">
    <property type="entry name" value="RuvA_2-like"/>
</dbReference>
<dbReference type="NCBIfam" id="NF005932">
    <property type="entry name" value="PRK07956.1"/>
    <property type="match status" value="1"/>
</dbReference>
<feature type="binding site" evidence="15">
    <location>
        <begin position="87"/>
        <end position="88"/>
    </location>
    <ligand>
        <name>NAD(+)</name>
        <dbReference type="ChEBI" id="CHEBI:57540"/>
    </ligand>
</feature>
<feature type="binding site" evidence="15">
    <location>
        <position position="327"/>
    </location>
    <ligand>
        <name>NAD(+)</name>
        <dbReference type="ChEBI" id="CHEBI:57540"/>
    </ligand>
</feature>
<dbReference type="Gene3D" id="1.10.287.610">
    <property type="entry name" value="Helix hairpin bin"/>
    <property type="match status" value="1"/>
</dbReference>
<evidence type="ECO:0000256" key="14">
    <source>
        <dbReference type="ARBA" id="ARBA00060881"/>
    </source>
</evidence>
<dbReference type="Pfam" id="PF03119">
    <property type="entry name" value="DNA_ligase_ZBD"/>
    <property type="match status" value="1"/>
</dbReference>
<evidence type="ECO:0000256" key="7">
    <source>
        <dbReference type="ARBA" id="ARBA00022763"/>
    </source>
</evidence>
<dbReference type="Pfam" id="PF00533">
    <property type="entry name" value="BRCT"/>
    <property type="match status" value="1"/>
</dbReference>
<dbReference type="SUPFAM" id="SSF50249">
    <property type="entry name" value="Nucleic acid-binding proteins"/>
    <property type="match status" value="1"/>
</dbReference>
<dbReference type="Gene3D" id="3.40.50.10190">
    <property type="entry name" value="BRCT domain"/>
    <property type="match status" value="1"/>
</dbReference>
<dbReference type="GO" id="GO:0006281">
    <property type="term" value="P:DNA repair"/>
    <property type="evidence" value="ECO:0007669"/>
    <property type="project" value="UniProtKB-KW"/>
</dbReference>
<feature type="binding site" evidence="15">
    <location>
        <begin position="38"/>
        <end position="42"/>
    </location>
    <ligand>
        <name>NAD(+)</name>
        <dbReference type="ChEBI" id="CHEBI:57540"/>
    </ligand>
</feature>
<dbReference type="Gene3D" id="1.10.150.20">
    <property type="entry name" value="5' to 3' exonuclease, C-terminal subdomain"/>
    <property type="match status" value="2"/>
</dbReference>
<proteinExistence type="inferred from homology"/>
<organism evidence="18 19">
    <name type="scientific">Cylindrospermopsis raciborskii CENA303</name>
    <dbReference type="NCBI Taxonomy" id="1170769"/>
    <lineage>
        <taxon>Bacteria</taxon>
        <taxon>Bacillati</taxon>
        <taxon>Cyanobacteriota</taxon>
        <taxon>Cyanophyceae</taxon>
        <taxon>Nostocales</taxon>
        <taxon>Aphanizomenonaceae</taxon>
        <taxon>Cylindrospermopsis</taxon>
    </lineage>
</organism>
<dbReference type="HAMAP" id="MF_01588">
    <property type="entry name" value="DNA_ligase_A"/>
    <property type="match status" value="1"/>
</dbReference>
<dbReference type="GO" id="GO:0003911">
    <property type="term" value="F:DNA ligase (NAD+) activity"/>
    <property type="evidence" value="ECO:0007669"/>
    <property type="project" value="UniProtKB-UniRule"/>
</dbReference>
<protein>
    <recommendedName>
        <fullName evidence="3 15">DNA ligase</fullName>
        <ecNumber evidence="2 15">6.5.1.2</ecNumber>
    </recommendedName>
    <alternativeName>
        <fullName evidence="15">Polydeoxyribonucleotide synthase [NAD(+)]</fullName>
    </alternativeName>
</protein>
<dbReference type="SUPFAM" id="SSF52113">
    <property type="entry name" value="BRCT domain"/>
    <property type="match status" value="1"/>
</dbReference>
<dbReference type="SMART" id="SM00278">
    <property type="entry name" value="HhH1"/>
    <property type="match status" value="3"/>
</dbReference>
<feature type="binding site" evidence="15">
    <location>
        <position position="303"/>
    </location>
    <ligand>
        <name>NAD(+)</name>
        <dbReference type="ChEBI" id="CHEBI:57540"/>
    </ligand>
</feature>
<keyword evidence="7 15" id="KW-0227">DNA damage</keyword>
<dbReference type="FunFam" id="1.10.150.20:FF:000006">
    <property type="entry name" value="DNA ligase"/>
    <property type="match status" value="1"/>
</dbReference>
<evidence type="ECO:0000256" key="15">
    <source>
        <dbReference type="HAMAP-Rule" id="MF_01588"/>
    </source>
</evidence>
<dbReference type="EC" id="6.5.1.2" evidence="2 15"/>
<evidence type="ECO:0000256" key="16">
    <source>
        <dbReference type="RuleBase" id="RU000618"/>
    </source>
</evidence>
<dbReference type="InterPro" id="IPR001357">
    <property type="entry name" value="BRCT_dom"/>
</dbReference>
<dbReference type="InterPro" id="IPR013840">
    <property type="entry name" value="DNAligase_N"/>
</dbReference>
<dbReference type="FunFam" id="1.10.150.20:FF:000007">
    <property type="entry name" value="DNA ligase"/>
    <property type="match status" value="1"/>
</dbReference>
<dbReference type="Pfam" id="PF12826">
    <property type="entry name" value="HHH_2"/>
    <property type="match status" value="1"/>
</dbReference>
<dbReference type="InterPro" id="IPR004149">
    <property type="entry name" value="Znf_DNAligase_C4"/>
</dbReference>
<dbReference type="InterPro" id="IPR013839">
    <property type="entry name" value="DNAligase_adenylation"/>
</dbReference>
<evidence type="ECO:0000256" key="12">
    <source>
        <dbReference type="ARBA" id="ARBA00023211"/>
    </source>
</evidence>
<evidence type="ECO:0000256" key="6">
    <source>
        <dbReference type="ARBA" id="ARBA00022723"/>
    </source>
</evidence>
<keyword evidence="10 15" id="KW-0520">NAD</keyword>
<keyword evidence="12 15" id="KW-0464">Manganese</keyword>
<accession>A0A1X4G7V0</accession>
<evidence type="ECO:0000256" key="2">
    <source>
        <dbReference type="ARBA" id="ARBA00012722"/>
    </source>
</evidence>
<dbReference type="Pfam" id="PF03120">
    <property type="entry name" value="OB_DNA_ligase"/>
    <property type="match status" value="1"/>
</dbReference>
<dbReference type="PROSITE" id="PS01055">
    <property type="entry name" value="DNA_LIGASE_N1"/>
    <property type="match status" value="1"/>
</dbReference>